<evidence type="ECO:0000313" key="9">
    <source>
        <dbReference type="Proteomes" id="UP000886900"/>
    </source>
</evidence>
<dbReference type="RefSeq" id="WP_217856388.1">
    <property type="nucleotide sequence ID" value="NZ_JAHSTV010000004.1"/>
</dbReference>
<accession>A0ABS6PTQ6</accession>
<feature type="transmembrane region" description="Helical" evidence="6">
    <location>
        <begin position="331"/>
        <end position="358"/>
    </location>
</feature>
<proteinExistence type="predicted"/>
<evidence type="ECO:0000256" key="3">
    <source>
        <dbReference type="ARBA" id="ARBA00022692"/>
    </source>
</evidence>
<feature type="transmembrane region" description="Helical" evidence="6">
    <location>
        <begin position="110"/>
        <end position="131"/>
    </location>
</feature>
<evidence type="ECO:0000256" key="6">
    <source>
        <dbReference type="SAM" id="Phobius"/>
    </source>
</evidence>
<dbReference type="Pfam" id="PF07690">
    <property type="entry name" value="MFS_1"/>
    <property type="match status" value="1"/>
</dbReference>
<keyword evidence="2" id="KW-1003">Cell membrane</keyword>
<feature type="transmembrane region" description="Helical" evidence="6">
    <location>
        <begin position="143"/>
        <end position="161"/>
    </location>
</feature>
<dbReference type="PANTHER" id="PTHR43124:SF10">
    <property type="entry name" value="PURINE EFFLUX PUMP PBUE"/>
    <property type="match status" value="1"/>
</dbReference>
<comment type="caution">
    <text evidence="8">The sequence shown here is derived from an EMBL/GenBank/DDBJ whole genome shotgun (WGS) entry which is preliminary data.</text>
</comment>
<feature type="transmembrane region" description="Helical" evidence="6">
    <location>
        <begin position="364"/>
        <end position="385"/>
    </location>
</feature>
<feature type="transmembrane region" description="Helical" evidence="6">
    <location>
        <begin position="53"/>
        <end position="73"/>
    </location>
</feature>
<comment type="subcellular location">
    <subcellularLocation>
        <location evidence="1">Cell membrane</location>
        <topology evidence="1">Multi-pass membrane protein</topology>
    </subcellularLocation>
</comment>
<dbReference type="InterPro" id="IPR011701">
    <property type="entry name" value="MFS"/>
</dbReference>
<dbReference type="PANTHER" id="PTHR43124">
    <property type="entry name" value="PURINE EFFLUX PUMP PBUE"/>
    <property type="match status" value="1"/>
</dbReference>
<name>A0ABS6PTQ6_9PSED</name>
<evidence type="ECO:0000259" key="7">
    <source>
        <dbReference type="PROSITE" id="PS50850"/>
    </source>
</evidence>
<dbReference type="EMBL" id="JAHSTV010000004">
    <property type="protein sequence ID" value="MBV4463857.1"/>
    <property type="molecule type" value="Genomic_DNA"/>
</dbReference>
<feature type="transmembrane region" description="Helical" evidence="6">
    <location>
        <begin position="273"/>
        <end position="292"/>
    </location>
</feature>
<evidence type="ECO:0000256" key="2">
    <source>
        <dbReference type="ARBA" id="ARBA00022475"/>
    </source>
</evidence>
<dbReference type="PROSITE" id="PS50850">
    <property type="entry name" value="MFS"/>
    <property type="match status" value="1"/>
</dbReference>
<feature type="transmembrane region" description="Helical" evidence="6">
    <location>
        <begin position="15"/>
        <end position="41"/>
    </location>
</feature>
<keyword evidence="5 6" id="KW-0472">Membrane</keyword>
<dbReference type="InterPro" id="IPR020846">
    <property type="entry name" value="MFS_dom"/>
</dbReference>
<feature type="transmembrane region" description="Helical" evidence="6">
    <location>
        <begin position="210"/>
        <end position="233"/>
    </location>
</feature>
<gene>
    <name evidence="8" type="ORF">KVG95_11020</name>
</gene>
<feature type="domain" description="Major facilitator superfamily (MFS) profile" evidence="7">
    <location>
        <begin position="1"/>
        <end position="389"/>
    </location>
</feature>
<evidence type="ECO:0000256" key="4">
    <source>
        <dbReference type="ARBA" id="ARBA00022989"/>
    </source>
</evidence>
<evidence type="ECO:0000256" key="5">
    <source>
        <dbReference type="ARBA" id="ARBA00023136"/>
    </source>
</evidence>
<feature type="transmembrane region" description="Helical" evidence="6">
    <location>
        <begin position="239"/>
        <end position="261"/>
    </location>
</feature>
<dbReference type="InterPro" id="IPR050189">
    <property type="entry name" value="MFS_Efflux_Transporters"/>
</dbReference>
<dbReference type="Proteomes" id="UP000886900">
    <property type="component" value="Unassembled WGS sequence"/>
</dbReference>
<feature type="transmembrane region" description="Helical" evidence="6">
    <location>
        <begin position="298"/>
        <end position="319"/>
    </location>
</feature>
<evidence type="ECO:0000256" key="1">
    <source>
        <dbReference type="ARBA" id="ARBA00004651"/>
    </source>
</evidence>
<evidence type="ECO:0000313" key="8">
    <source>
        <dbReference type="EMBL" id="MBV4463857.1"/>
    </source>
</evidence>
<feature type="transmembrane region" description="Helical" evidence="6">
    <location>
        <begin position="80"/>
        <end position="98"/>
    </location>
</feature>
<keyword evidence="4 6" id="KW-1133">Transmembrane helix</keyword>
<feature type="transmembrane region" description="Helical" evidence="6">
    <location>
        <begin position="167"/>
        <end position="189"/>
    </location>
</feature>
<protein>
    <submittedName>
        <fullName evidence="8">MFS transporter</fullName>
    </submittedName>
</protein>
<organism evidence="8 9">
    <name type="scientific">Pseudomonas farris</name>
    <dbReference type="NCBI Taxonomy" id="2841207"/>
    <lineage>
        <taxon>Bacteria</taxon>
        <taxon>Pseudomonadati</taxon>
        <taxon>Pseudomonadota</taxon>
        <taxon>Gammaproteobacteria</taxon>
        <taxon>Pseudomonadales</taxon>
        <taxon>Pseudomonadaceae</taxon>
        <taxon>Pseudomonas</taxon>
    </lineage>
</organism>
<sequence length="397" mass="40982">MNVATISADARLKQVLWVLVPAISVVVATEFIVIGLLPLIANDLGISLAEAGRLTGLFALSAAVAGPGLTLLGSRWSPRSVLVFTLLLYSVGNTVMASSSNFSVLLTTRIIQGAMLPAFVSVGAAAVASLAMPDQRGRALANANLGFVIGVLVALPAGAALAKWGNWRLPFVLLSLFSLVAAAVTWGRYPNYRVPEIPSIALPLNLLRNALFLGHLLLSVLLFASMFAAYTFLAAWLDGYLNLSGSQIALTLLLFSAIGLMGNSVAARVADRAPVVATVASAAALVVAVNLAGAFHNVLPVIAVLLVIWSVAHTAGVTLSQVRVTMAGGQAPAFAMTMNLSCANLGIAIGAFCGGWAIDRGGVAAIGWVPAIFGALATILCIVLARAGLVRNHRCIE</sequence>
<keyword evidence="3 6" id="KW-0812">Transmembrane</keyword>
<dbReference type="CDD" id="cd17324">
    <property type="entry name" value="MFS_NepI_like"/>
    <property type="match status" value="1"/>
</dbReference>
<reference evidence="8" key="1">
    <citation type="submission" date="2021-06" db="EMBL/GenBank/DDBJ databases">
        <title>Updating the genus Pseudomonas: Description of 43 new species and partition of the Pseudomonas putida group.</title>
        <authorList>
            <person name="Girard L."/>
            <person name="Lood C."/>
            <person name="Vandamme P."/>
            <person name="Rokni-Zadeh H."/>
            <person name="Van Noort V."/>
            <person name="Hofte M."/>
            <person name="Lavigne R."/>
            <person name="De Mot R."/>
        </authorList>
    </citation>
    <scope>NUCLEOTIDE SEQUENCE</scope>
    <source>
        <strain evidence="8">SWRI79</strain>
    </source>
</reference>
<keyword evidence="9" id="KW-1185">Reference proteome</keyword>